<evidence type="ECO:0000313" key="1">
    <source>
        <dbReference type="EMBL" id="DAF49832.1"/>
    </source>
</evidence>
<organism evidence="1">
    <name type="scientific">Myoviridae sp. ctBbR2</name>
    <dbReference type="NCBI Taxonomy" id="2827667"/>
    <lineage>
        <taxon>Viruses</taxon>
        <taxon>Duplodnaviria</taxon>
        <taxon>Heunggongvirae</taxon>
        <taxon>Uroviricota</taxon>
        <taxon>Caudoviricetes</taxon>
    </lineage>
</organism>
<protein>
    <submittedName>
        <fullName evidence="1">Uncharacterized protein</fullName>
    </submittedName>
</protein>
<name>A0A8S5SFY4_9CAUD</name>
<sequence length="90" mass="10705">MLKDTFLHHMKKAQAFRIGDYFIYYSPASIVNYDTDEEITFKNIDDLYENGMLGDKKLKEFWESEEDAFNNPLCMCVNDDSSLWFPIEEE</sequence>
<proteinExistence type="predicted"/>
<dbReference type="EMBL" id="BK032589">
    <property type="protein sequence ID" value="DAF49832.1"/>
    <property type="molecule type" value="Genomic_DNA"/>
</dbReference>
<accession>A0A8S5SFY4</accession>
<reference evidence="1" key="1">
    <citation type="journal article" date="2021" name="Proc. Natl. Acad. Sci. U.S.A.">
        <title>A Catalog of Tens of Thousands of Viruses from Human Metagenomes Reveals Hidden Associations with Chronic Diseases.</title>
        <authorList>
            <person name="Tisza M.J."/>
            <person name="Buck C.B."/>
        </authorList>
    </citation>
    <scope>NUCLEOTIDE SEQUENCE</scope>
    <source>
        <strain evidence="1">CtBbR2</strain>
    </source>
</reference>